<dbReference type="EMBL" id="CP033923">
    <property type="protein sequence ID" value="AZA92657.1"/>
    <property type="molecule type" value="Genomic_DNA"/>
</dbReference>
<dbReference type="AlphaFoldDB" id="A0AAD1DRP4"/>
<evidence type="ECO:0000313" key="2">
    <source>
        <dbReference type="EMBL" id="AZA92657.1"/>
    </source>
</evidence>
<name>A0AAD1DRP4_CHRNA</name>
<dbReference type="KEGG" id="cnk:EG343_19680"/>
<reference evidence="2 3" key="1">
    <citation type="submission" date="2018-11" db="EMBL/GenBank/DDBJ databases">
        <title>Proposal to divide the Flavobacteriaceae and reorganize its genera based on Amino Acid Identity values calculated from whole genome sequences.</title>
        <authorList>
            <person name="Nicholson A.C."/>
            <person name="Gulvik C.A."/>
            <person name="Whitney A.M."/>
            <person name="Humrighouse B.W."/>
            <person name="Bell M."/>
            <person name="Holmes B."/>
            <person name="Steigerwalt A.G."/>
            <person name="Villarma A."/>
            <person name="Sheth M."/>
            <person name="Batra D."/>
            <person name="Pryor J."/>
            <person name="Bernardet J.-F."/>
            <person name="Hugo C."/>
            <person name="Kampfer P."/>
            <person name="Newman J."/>
            <person name="McQuiston J.R."/>
        </authorList>
    </citation>
    <scope>NUCLEOTIDE SEQUENCE [LARGE SCALE GENOMIC DNA]</scope>
    <source>
        <strain evidence="2 3">G0041</strain>
    </source>
</reference>
<dbReference type="Proteomes" id="UP000278288">
    <property type="component" value="Chromosome"/>
</dbReference>
<accession>A0AAD1DRP4</accession>
<feature type="transmembrane region" description="Helical" evidence="1">
    <location>
        <begin position="12"/>
        <end position="31"/>
    </location>
</feature>
<proteinExistence type="predicted"/>
<dbReference type="RefSeq" id="WP_123859370.1">
    <property type="nucleotide sequence ID" value="NZ_CP033923.1"/>
</dbReference>
<keyword evidence="1" id="KW-1133">Transmembrane helix</keyword>
<gene>
    <name evidence="2" type="ORF">EG343_19680</name>
</gene>
<keyword evidence="1" id="KW-0472">Membrane</keyword>
<protein>
    <submittedName>
        <fullName evidence="2">Uncharacterized protein</fullName>
    </submittedName>
</protein>
<evidence type="ECO:0000256" key="1">
    <source>
        <dbReference type="SAM" id="Phobius"/>
    </source>
</evidence>
<sequence length="89" mass="10199">MNQLNKNKSAYVLGILSILCQMMVIIAYLGIFKSIDFMIGVLCLFTSYLSSIIAIILQKRNPLWWIILFMNVVISIAFTLLFYCLTLPD</sequence>
<keyword evidence="3" id="KW-1185">Reference proteome</keyword>
<organism evidence="2 3">
    <name type="scientific">Chryseobacterium nakagawai</name>
    <dbReference type="NCBI Taxonomy" id="1241982"/>
    <lineage>
        <taxon>Bacteria</taxon>
        <taxon>Pseudomonadati</taxon>
        <taxon>Bacteroidota</taxon>
        <taxon>Flavobacteriia</taxon>
        <taxon>Flavobacteriales</taxon>
        <taxon>Weeksellaceae</taxon>
        <taxon>Chryseobacterium group</taxon>
        <taxon>Chryseobacterium</taxon>
    </lineage>
</organism>
<keyword evidence="1" id="KW-0812">Transmembrane</keyword>
<evidence type="ECO:0000313" key="3">
    <source>
        <dbReference type="Proteomes" id="UP000278288"/>
    </source>
</evidence>
<feature type="transmembrane region" description="Helical" evidence="1">
    <location>
        <begin position="64"/>
        <end position="83"/>
    </location>
</feature>
<feature type="transmembrane region" description="Helical" evidence="1">
    <location>
        <begin position="37"/>
        <end position="57"/>
    </location>
</feature>